<dbReference type="Proteomes" id="UP000190637">
    <property type="component" value="Unassembled WGS sequence"/>
</dbReference>
<dbReference type="AlphaFoldDB" id="A0A1T4STC4"/>
<feature type="compositionally biased region" description="Basic and acidic residues" evidence="1">
    <location>
        <begin position="1"/>
        <end position="13"/>
    </location>
</feature>
<evidence type="ECO:0000313" key="2">
    <source>
        <dbReference type="EMBL" id="SKA31417.1"/>
    </source>
</evidence>
<name>A0A1T4STC4_9ACTN</name>
<keyword evidence="3" id="KW-1185">Reference proteome</keyword>
<dbReference type="RefSeq" id="WP_078763210.1">
    <property type="nucleotide sequence ID" value="NZ_FUWS01000011.1"/>
</dbReference>
<organism evidence="2 3">
    <name type="scientific">Marinactinospora thermotolerans DSM 45154</name>
    <dbReference type="NCBI Taxonomy" id="1122192"/>
    <lineage>
        <taxon>Bacteria</taxon>
        <taxon>Bacillati</taxon>
        <taxon>Actinomycetota</taxon>
        <taxon>Actinomycetes</taxon>
        <taxon>Streptosporangiales</taxon>
        <taxon>Nocardiopsidaceae</taxon>
        <taxon>Marinactinospora</taxon>
    </lineage>
</organism>
<proteinExistence type="predicted"/>
<feature type="region of interest" description="Disordered" evidence="1">
    <location>
        <begin position="1"/>
        <end position="59"/>
    </location>
</feature>
<evidence type="ECO:0000256" key="1">
    <source>
        <dbReference type="SAM" id="MobiDB-lite"/>
    </source>
</evidence>
<gene>
    <name evidence="2" type="ORF">SAMN02745673_03954</name>
</gene>
<sequence length="59" mass="5836">MPAHGRDVGDRSGRPALGRTGQHAGTKNYGDSDTGRPATALLARGAAGPPSDASTAIPP</sequence>
<accession>A0A1T4STC4</accession>
<protein>
    <submittedName>
        <fullName evidence="2">Uncharacterized protein</fullName>
    </submittedName>
</protein>
<reference evidence="2 3" key="1">
    <citation type="submission" date="2017-02" db="EMBL/GenBank/DDBJ databases">
        <authorList>
            <person name="Peterson S.W."/>
        </authorList>
    </citation>
    <scope>NUCLEOTIDE SEQUENCE [LARGE SCALE GENOMIC DNA]</scope>
    <source>
        <strain evidence="2 3">DSM 45154</strain>
    </source>
</reference>
<evidence type="ECO:0000313" key="3">
    <source>
        <dbReference type="Proteomes" id="UP000190637"/>
    </source>
</evidence>
<dbReference type="EMBL" id="FUWS01000011">
    <property type="protein sequence ID" value="SKA31417.1"/>
    <property type="molecule type" value="Genomic_DNA"/>
</dbReference>